<dbReference type="EMBL" id="JBHSXM010000001">
    <property type="protein sequence ID" value="MFC6835801.1"/>
    <property type="molecule type" value="Genomic_DNA"/>
</dbReference>
<keyword evidence="2" id="KW-1185">Reference proteome</keyword>
<dbReference type="InterPro" id="IPR043931">
    <property type="entry name" value="DUF5779"/>
</dbReference>
<accession>A0ABD5UC64</accession>
<name>A0ABD5UC64_9EURY</name>
<gene>
    <name evidence="1" type="ORF">ACFQHK_04680</name>
</gene>
<proteinExistence type="predicted"/>
<reference evidence="1 2" key="1">
    <citation type="journal article" date="2019" name="Int. J. Syst. Evol. Microbiol.">
        <title>The Global Catalogue of Microorganisms (GCM) 10K type strain sequencing project: providing services to taxonomists for standard genome sequencing and annotation.</title>
        <authorList>
            <consortium name="The Broad Institute Genomics Platform"/>
            <consortium name="The Broad Institute Genome Sequencing Center for Infectious Disease"/>
            <person name="Wu L."/>
            <person name="Ma J."/>
        </authorList>
    </citation>
    <scope>NUCLEOTIDE SEQUENCE [LARGE SCALE GENOMIC DNA]</scope>
    <source>
        <strain evidence="1 2">PSRA2</strain>
    </source>
</reference>
<dbReference type="Pfam" id="PF19091">
    <property type="entry name" value="DUF5779"/>
    <property type="match status" value="1"/>
</dbReference>
<sequence length="97" mass="10540">MADFDLDLQAVEREIDEAAEAGDRVVLGVLDGTTAPDEWTRLVREGVVLVLAVEGDVNELASGFAREVRDVGGHLVHFRSFLVVTPEGVHIDTDRLA</sequence>
<protein>
    <submittedName>
        <fullName evidence="1">DUF5779 family protein</fullName>
    </submittedName>
</protein>
<dbReference type="AlphaFoldDB" id="A0ABD5UC64"/>
<comment type="caution">
    <text evidence="1">The sequence shown here is derived from an EMBL/GenBank/DDBJ whole genome shotgun (WGS) entry which is preliminary data.</text>
</comment>
<evidence type="ECO:0000313" key="2">
    <source>
        <dbReference type="Proteomes" id="UP001596406"/>
    </source>
</evidence>
<dbReference type="RefSeq" id="WP_304447497.1">
    <property type="nucleotide sequence ID" value="NZ_JARRAH010000001.1"/>
</dbReference>
<evidence type="ECO:0000313" key="1">
    <source>
        <dbReference type="EMBL" id="MFC6835801.1"/>
    </source>
</evidence>
<organism evidence="1 2">
    <name type="scientific">Halomarina ordinaria</name>
    <dbReference type="NCBI Taxonomy" id="3033939"/>
    <lineage>
        <taxon>Archaea</taxon>
        <taxon>Methanobacteriati</taxon>
        <taxon>Methanobacteriota</taxon>
        <taxon>Stenosarchaea group</taxon>
        <taxon>Halobacteria</taxon>
        <taxon>Halobacteriales</taxon>
        <taxon>Natronomonadaceae</taxon>
        <taxon>Halomarina</taxon>
    </lineage>
</organism>
<dbReference type="Proteomes" id="UP001596406">
    <property type="component" value="Unassembled WGS sequence"/>
</dbReference>